<proteinExistence type="predicted"/>
<gene>
    <name evidence="4" type="ORF">EIP91_005178</name>
</gene>
<dbReference type="Gene3D" id="3.40.50.12780">
    <property type="entry name" value="N-terminal domain of ligase-like"/>
    <property type="match status" value="1"/>
</dbReference>
<dbReference type="GO" id="GO:0004467">
    <property type="term" value="F:long-chain fatty acid-CoA ligase activity"/>
    <property type="evidence" value="ECO:0007669"/>
    <property type="project" value="TreeGrafter"/>
</dbReference>
<name>A0A4V2MVR4_9APHY</name>
<dbReference type="InterPro" id="IPR000873">
    <property type="entry name" value="AMP-dep_synth/lig_dom"/>
</dbReference>
<organism evidence="4 5">
    <name type="scientific">Steccherinum ochraceum</name>
    <dbReference type="NCBI Taxonomy" id="92696"/>
    <lineage>
        <taxon>Eukaryota</taxon>
        <taxon>Fungi</taxon>
        <taxon>Dikarya</taxon>
        <taxon>Basidiomycota</taxon>
        <taxon>Agaricomycotina</taxon>
        <taxon>Agaricomycetes</taxon>
        <taxon>Polyporales</taxon>
        <taxon>Steccherinaceae</taxon>
        <taxon>Steccherinum</taxon>
    </lineage>
</organism>
<dbReference type="STRING" id="92696.A0A4V2MVR4"/>
<dbReference type="GO" id="GO:0005524">
    <property type="term" value="F:ATP binding"/>
    <property type="evidence" value="ECO:0007669"/>
    <property type="project" value="UniProtKB-KW"/>
</dbReference>
<evidence type="ECO:0000256" key="1">
    <source>
        <dbReference type="ARBA" id="ARBA00022741"/>
    </source>
</evidence>
<dbReference type="InterPro" id="IPR020845">
    <property type="entry name" value="AMP-binding_CS"/>
</dbReference>
<dbReference type="PANTHER" id="PTHR43272">
    <property type="entry name" value="LONG-CHAIN-FATTY-ACID--COA LIGASE"/>
    <property type="match status" value="1"/>
</dbReference>
<dbReference type="Proteomes" id="UP000292702">
    <property type="component" value="Unassembled WGS sequence"/>
</dbReference>
<feature type="domain" description="AMP-dependent synthetase/ligase" evidence="3">
    <location>
        <begin position="87"/>
        <end position="499"/>
    </location>
</feature>
<evidence type="ECO:0000256" key="2">
    <source>
        <dbReference type="ARBA" id="ARBA00022840"/>
    </source>
</evidence>
<keyword evidence="5" id="KW-1185">Reference proteome</keyword>
<sequence>MDFQPVQLPWPYPAKLDYSRQSVAVPGTKKPGQTAHYRNATQPLLTVNSPNTFRHLQDVFQNGLHMAGPETRFLGQRTVLSTNPLKFGDYEWQTWGVVNARRKAIGSGLHKLFQDGVIGGTGLPTVGIWSKNCSNWQLLDFSIHAYNLVSVSLYDTLGKDAVEFIINHAETSIIFASAQHLPSLLKMSSRTPLVKVLVAMEPLSGETKNILESWGQERGIKIMQFHEIEDLGKANMREPLPTSSDTLTTICYTSGTTGNPKGVLLTQGNLANAVHSNIYGAVFEDQQPLLMSYLPLAHIYERVQELNMVAIGGAIGFGSGDPLRLLEDLQLCKPNFLPSVPRVLNRVVASGMAAGQAGGIKGALFNRALQTKLQRLRTTGEVKHAFWDRLVFSKIQAVLGGNLRIVGCGSAPITPSSMEFLRVALACDVIEGYGLTENCGSASRVLPGDPSSAGTVGPPTIGMEWKLVDVPSMGYTSEDKPNPRGEIYTRGGPCFQEYYKDEKNTRETVDSEGWMRTGDVGEIDSCGRFKIVDRVKNIMKLAQGEYVAVERIEALYSASPICAQLYVHGDSLQSYLIGVLVPDPVQLAAIASRVFSTKVTPEDGAVLVKACQDPSVKKALFAELHKEAAKNSLKGFEQIKRIHVSMDPFTVENNCLTPTLKLRRKDAYNKFKTEIDGIYAADAANQPRL</sequence>
<accession>A0A4V2MVR4</accession>
<evidence type="ECO:0000259" key="3">
    <source>
        <dbReference type="Pfam" id="PF00501"/>
    </source>
</evidence>
<dbReference type="GO" id="GO:0016020">
    <property type="term" value="C:membrane"/>
    <property type="evidence" value="ECO:0007669"/>
    <property type="project" value="TreeGrafter"/>
</dbReference>
<dbReference type="OrthoDB" id="1700726at2759"/>
<dbReference type="PROSITE" id="PS00455">
    <property type="entry name" value="AMP_BINDING"/>
    <property type="match status" value="1"/>
</dbReference>
<dbReference type="AlphaFoldDB" id="A0A4V2MVR4"/>
<dbReference type="Pfam" id="PF00501">
    <property type="entry name" value="AMP-binding"/>
    <property type="match status" value="1"/>
</dbReference>
<dbReference type="GO" id="GO:0005783">
    <property type="term" value="C:endoplasmic reticulum"/>
    <property type="evidence" value="ECO:0007669"/>
    <property type="project" value="TreeGrafter"/>
</dbReference>
<dbReference type="SUPFAM" id="SSF56801">
    <property type="entry name" value="Acetyl-CoA synthetase-like"/>
    <property type="match status" value="1"/>
</dbReference>
<comment type="caution">
    <text evidence="4">The sequence shown here is derived from an EMBL/GenBank/DDBJ whole genome shotgun (WGS) entry which is preliminary data.</text>
</comment>
<dbReference type="EMBL" id="RWJN01000285">
    <property type="protein sequence ID" value="TCD63627.1"/>
    <property type="molecule type" value="Genomic_DNA"/>
</dbReference>
<keyword evidence="2" id="KW-0067">ATP-binding</keyword>
<evidence type="ECO:0000313" key="4">
    <source>
        <dbReference type="EMBL" id="TCD63627.1"/>
    </source>
</evidence>
<dbReference type="InterPro" id="IPR042099">
    <property type="entry name" value="ANL_N_sf"/>
</dbReference>
<reference evidence="4 5" key="1">
    <citation type="submission" date="2018-11" db="EMBL/GenBank/DDBJ databases">
        <title>Genome assembly of Steccherinum ochraceum LE-BIN_3174, the white-rot fungus of the Steccherinaceae family (The Residual Polyporoid clade, Polyporales, Basidiomycota).</title>
        <authorList>
            <person name="Fedorova T.V."/>
            <person name="Glazunova O.A."/>
            <person name="Landesman E.O."/>
            <person name="Moiseenko K.V."/>
            <person name="Psurtseva N.V."/>
            <person name="Savinova O.S."/>
            <person name="Shakhova N.V."/>
            <person name="Tyazhelova T.V."/>
            <person name="Vasina D.V."/>
        </authorList>
    </citation>
    <scope>NUCLEOTIDE SEQUENCE [LARGE SCALE GENOMIC DNA]</scope>
    <source>
        <strain evidence="4 5">LE-BIN_3174</strain>
    </source>
</reference>
<dbReference type="PANTHER" id="PTHR43272:SF33">
    <property type="entry name" value="AMP-BINDING DOMAIN-CONTAINING PROTEIN-RELATED"/>
    <property type="match status" value="1"/>
</dbReference>
<evidence type="ECO:0000313" key="5">
    <source>
        <dbReference type="Proteomes" id="UP000292702"/>
    </source>
</evidence>
<keyword evidence="1" id="KW-0547">Nucleotide-binding</keyword>
<protein>
    <recommendedName>
        <fullName evidence="3">AMP-dependent synthetase/ligase domain-containing protein</fullName>
    </recommendedName>
</protein>